<feature type="coiled-coil region" evidence="1">
    <location>
        <begin position="39"/>
        <end position="87"/>
    </location>
</feature>
<sequence>MKSFHEFDILKVEESLNVFLPKVVDYDETRSLSSEKFSRSLLEQQLKEANDRLQDAQAKVSEEASNVQSTMNKLEYIEKEIVELKEQRMSLCATLKGAKATQP</sequence>
<organism evidence="2">
    <name type="scientific">Sesamum latifolium</name>
    <dbReference type="NCBI Taxonomy" id="2727402"/>
    <lineage>
        <taxon>Eukaryota</taxon>
        <taxon>Viridiplantae</taxon>
        <taxon>Streptophyta</taxon>
        <taxon>Embryophyta</taxon>
        <taxon>Tracheophyta</taxon>
        <taxon>Spermatophyta</taxon>
        <taxon>Magnoliopsida</taxon>
        <taxon>eudicotyledons</taxon>
        <taxon>Gunneridae</taxon>
        <taxon>Pentapetalae</taxon>
        <taxon>asterids</taxon>
        <taxon>lamiids</taxon>
        <taxon>Lamiales</taxon>
        <taxon>Pedaliaceae</taxon>
        <taxon>Sesamum</taxon>
    </lineage>
</organism>
<dbReference type="EMBL" id="JACGWN010000108">
    <property type="protein sequence ID" value="KAL0386567.1"/>
    <property type="molecule type" value="Genomic_DNA"/>
</dbReference>
<protein>
    <submittedName>
        <fullName evidence="2">Uncharacterized protein</fullName>
    </submittedName>
</protein>
<comment type="caution">
    <text evidence="2">The sequence shown here is derived from an EMBL/GenBank/DDBJ whole genome shotgun (WGS) entry which is preliminary data.</text>
</comment>
<name>A0AAW2S2C4_9LAMI</name>
<accession>A0AAW2S2C4</accession>
<keyword evidence="1" id="KW-0175">Coiled coil</keyword>
<gene>
    <name evidence="2" type="ORF">Slati_4593900</name>
</gene>
<dbReference type="AlphaFoldDB" id="A0AAW2S2C4"/>
<proteinExistence type="predicted"/>
<reference evidence="2" key="2">
    <citation type="journal article" date="2024" name="Plant">
        <title>Genomic evolution and insights into agronomic trait innovations of Sesamum species.</title>
        <authorList>
            <person name="Miao H."/>
            <person name="Wang L."/>
            <person name="Qu L."/>
            <person name="Liu H."/>
            <person name="Sun Y."/>
            <person name="Le M."/>
            <person name="Wang Q."/>
            <person name="Wei S."/>
            <person name="Zheng Y."/>
            <person name="Lin W."/>
            <person name="Duan Y."/>
            <person name="Cao H."/>
            <person name="Xiong S."/>
            <person name="Wang X."/>
            <person name="Wei L."/>
            <person name="Li C."/>
            <person name="Ma Q."/>
            <person name="Ju M."/>
            <person name="Zhao R."/>
            <person name="Li G."/>
            <person name="Mu C."/>
            <person name="Tian Q."/>
            <person name="Mei H."/>
            <person name="Zhang T."/>
            <person name="Gao T."/>
            <person name="Zhang H."/>
        </authorList>
    </citation>
    <scope>NUCLEOTIDE SEQUENCE</scope>
    <source>
        <strain evidence="2">KEN1</strain>
    </source>
</reference>
<evidence type="ECO:0000256" key="1">
    <source>
        <dbReference type="SAM" id="Coils"/>
    </source>
</evidence>
<reference evidence="2" key="1">
    <citation type="submission" date="2020-06" db="EMBL/GenBank/DDBJ databases">
        <authorList>
            <person name="Li T."/>
            <person name="Hu X."/>
            <person name="Zhang T."/>
            <person name="Song X."/>
            <person name="Zhang H."/>
            <person name="Dai N."/>
            <person name="Sheng W."/>
            <person name="Hou X."/>
            <person name="Wei L."/>
        </authorList>
    </citation>
    <scope>NUCLEOTIDE SEQUENCE</scope>
    <source>
        <strain evidence="2">KEN1</strain>
        <tissue evidence="2">Leaf</tissue>
    </source>
</reference>
<evidence type="ECO:0000313" key="2">
    <source>
        <dbReference type="EMBL" id="KAL0386567.1"/>
    </source>
</evidence>